<evidence type="ECO:0000259" key="2">
    <source>
        <dbReference type="Pfam" id="PF20448"/>
    </source>
</evidence>
<keyword evidence="1" id="KW-0732">Signal</keyword>
<proteinExistence type="predicted"/>
<evidence type="ECO:0000313" key="4">
    <source>
        <dbReference type="EMBL" id="WXA13298.1"/>
    </source>
</evidence>
<accession>A0AAU6P7G6</accession>
<organism evidence="4">
    <name type="scientific">Mangrovimonas cancribranchiae</name>
    <dbReference type="NCBI Taxonomy" id="3080055"/>
    <lineage>
        <taxon>Bacteria</taxon>
        <taxon>Pseudomonadati</taxon>
        <taxon>Bacteroidota</taxon>
        <taxon>Flavobacteriia</taxon>
        <taxon>Flavobacteriales</taxon>
        <taxon>Flavobacteriaceae</taxon>
        <taxon>Mangrovimonas</taxon>
    </lineage>
</organism>
<dbReference type="PROSITE" id="PS51257">
    <property type="entry name" value="PROKAR_LIPOPROTEIN"/>
    <property type="match status" value="1"/>
</dbReference>
<keyword evidence="5" id="KW-1185">Reference proteome</keyword>
<feature type="chain" id="PRO_5044712989" evidence="1">
    <location>
        <begin position="21"/>
        <end position="194"/>
    </location>
</feature>
<dbReference type="Proteomes" id="UP001368318">
    <property type="component" value="Chromosome"/>
</dbReference>
<dbReference type="AlphaFoldDB" id="A0AAU6P7G6"/>
<evidence type="ECO:0000313" key="3">
    <source>
        <dbReference type="EMBL" id="WXA01554.1"/>
    </source>
</evidence>
<sequence length="194" mass="21839">MKTIALIIPMLFFFAISCKAQIIPVEQVVDHFGNVEDETTYIKDVNNILDNYVGTWVGIQNGKSYTFIITEKIIVYDEYYSTLNDILIMKYLIVDTNTLDVIEDTTSMSDEDAPCEGIIFRSNSSGGLTYVFMYTGINEDKVSCGQNGDVFITLKNNNTQLYLKLSSYHEMYGPCLGGSAEQILPEEGILLTRQ</sequence>
<gene>
    <name evidence="4" type="ORF">R3L15_00135</name>
    <name evidence="3" type="ORF">R3L16_07260</name>
</gene>
<protein>
    <submittedName>
        <fullName evidence="4">DUF6705 family protein</fullName>
    </submittedName>
</protein>
<dbReference type="EMBL" id="CP136924">
    <property type="protein sequence ID" value="WXA01554.1"/>
    <property type="molecule type" value="Genomic_DNA"/>
</dbReference>
<dbReference type="EMBL" id="CP136925">
    <property type="protein sequence ID" value="WXA13298.1"/>
    <property type="molecule type" value="Genomic_DNA"/>
</dbReference>
<evidence type="ECO:0000256" key="1">
    <source>
        <dbReference type="SAM" id="SignalP"/>
    </source>
</evidence>
<dbReference type="Pfam" id="PF20448">
    <property type="entry name" value="DUF6705"/>
    <property type="match status" value="1"/>
</dbReference>
<reference evidence="4 5" key="1">
    <citation type="submission" date="2023-10" db="EMBL/GenBank/DDBJ databases">
        <title>Culture-based analysis of two novel bacteria associated with mangrove crab gills.</title>
        <authorList>
            <person name="Yang X."/>
            <person name="Garuglieri E."/>
            <person name="Van Goethem M.W."/>
            <person name="Fusi M."/>
            <person name="Marasco R."/>
            <person name="Daffonchio D.G."/>
        </authorList>
    </citation>
    <scope>NUCLEOTIDE SEQUENCE</scope>
    <source>
        <strain evidence="4">UG2-1</strain>
        <strain evidence="3">UG2-2</strain>
        <strain evidence="5">UG2_2</strain>
    </source>
</reference>
<dbReference type="InterPro" id="IPR046551">
    <property type="entry name" value="DUF6705"/>
</dbReference>
<name>A0AAU6P7G6_9FLAO</name>
<feature type="signal peptide" evidence="1">
    <location>
        <begin position="1"/>
        <end position="20"/>
    </location>
</feature>
<feature type="domain" description="DUF6705" evidence="2">
    <location>
        <begin position="1"/>
        <end position="98"/>
    </location>
</feature>
<dbReference type="RefSeq" id="WP_338732485.1">
    <property type="nucleotide sequence ID" value="NZ_CP136924.1"/>
</dbReference>
<evidence type="ECO:0000313" key="5">
    <source>
        <dbReference type="Proteomes" id="UP001368318"/>
    </source>
</evidence>
<dbReference type="KEGG" id="mcaa:R3L15_00135"/>